<evidence type="ECO:0000313" key="2">
    <source>
        <dbReference type="EMBL" id="SDK34804.1"/>
    </source>
</evidence>
<dbReference type="OrthoDB" id="9801625at2"/>
<accession>A0A1G9B6V2</accession>
<gene>
    <name evidence="2" type="ORF">SAMN04488098_10255</name>
</gene>
<reference evidence="3" key="1">
    <citation type="submission" date="2016-10" db="EMBL/GenBank/DDBJ databases">
        <authorList>
            <person name="Varghese N."/>
            <person name="Submissions S."/>
        </authorList>
    </citation>
    <scope>NUCLEOTIDE SEQUENCE [LARGE SCALE GENOMIC DNA]</scope>
    <source>
        <strain evidence="3">DSM 19181</strain>
    </source>
</reference>
<dbReference type="InterPro" id="IPR029069">
    <property type="entry name" value="HotDog_dom_sf"/>
</dbReference>
<dbReference type="Pfam" id="PF01575">
    <property type="entry name" value="MaoC_dehydratas"/>
    <property type="match status" value="1"/>
</dbReference>
<dbReference type="InterPro" id="IPR052342">
    <property type="entry name" value="MCH/BMMD"/>
</dbReference>
<dbReference type="SUPFAM" id="SSF54637">
    <property type="entry name" value="Thioesterase/thiol ester dehydrase-isomerase"/>
    <property type="match status" value="1"/>
</dbReference>
<dbReference type="STRING" id="426701.SAMN04488098_10255"/>
<evidence type="ECO:0000313" key="3">
    <source>
        <dbReference type="Proteomes" id="UP000199433"/>
    </source>
</evidence>
<evidence type="ECO:0000259" key="1">
    <source>
        <dbReference type="Pfam" id="PF01575"/>
    </source>
</evidence>
<protein>
    <submittedName>
        <fullName evidence="2">Acyl dehydratase</fullName>
    </submittedName>
</protein>
<dbReference type="RefSeq" id="WP_091267063.1">
    <property type="nucleotide sequence ID" value="NZ_FNFK01000025.1"/>
</dbReference>
<keyword evidence="3" id="KW-1185">Reference proteome</keyword>
<dbReference type="InterPro" id="IPR002539">
    <property type="entry name" value="MaoC-like_dom"/>
</dbReference>
<proteinExistence type="predicted"/>
<organism evidence="2 3">
    <name type="scientific">Alkalibacterium thalassium</name>
    <dbReference type="NCBI Taxonomy" id="426701"/>
    <lineage>
        <taxon>Bacteria</taxon>
        <taxon>Bacillati</taxon>
        <taxon>Bacillota</taxon>
        <taxon>Bacilli</taxon>
        <taxon>Lactobacillales</taxon>
        <taxon>Carnobacteriaceae</taxon>
        <taxon>Alkalibacterium</taxon>
    </lineage>
</organism>
<name>A0A1G9B6V2_9LACT</name>
<dbReference type="PANTHER" id="PTHR43664:SF1">
    <property type="entry name" value="BETA-METHYLMALYL-COA DEHYDRATASE"/>
    <property type="match status" value="1"/>
</dbReference>
<dbReference type="EMBL" id="FNFK01000025">
    <property type="protein sequence ID" value="SDK34804.1"/>
    <property type="molecule type" value="Genomic_DNA"/>
</dbReference>
<dbReference type="AlphaFoldDB" id="A0A1G9B6V2"/>
<feature type="domain" description="MaoC-like" evidence="1">
    <location>
        <begin position="13"/>
        <end position="119"/>
    </location>
</feature>
<dbReference type="Gene3D" id="3.10.129.10">
    <property type="entry name" value="Hotdog Thioesterase"/>
    <property type="match status" value="1"/>
</dbReference>
<sequence>MIEQNLNVSKLNVGDTFESKTYTLTKEEIINFATQYDPQYFHLDEEMAKESLFGELVSSGWLTASISMRLWVESIAIENGFIGSEVNLKWYSPVKPGDQLRVNSEITELEEGNSQDSKVSLNNS</sequence>
<dbReference type="PANTHER" id="PTHR43664">
    <property type="entry name" value="MONOAMINE OXIDASE-RELATED"/>
    <property type="match status" value="1"/>
</dbReference>
<dbReference type="Proteomes" id="UP000199433">
    <property type="component" value="Unassembled WGS sequence"/>
</dbReference>